<protein>
    <submittedName>
        <fullName evidence="3">NYN domain-containing protein</fullName>
    </submittedName>
</protein>
<dbReference type="Pfam" id="PF01936">
    <property type="entry name" value="NYN"/>
    <property type="match status" value="1"/>
</dbReference>
<feature type="region of interest" description="Disordered" evidence="1">
    <location>
        <begin position="158"/>
        <end position="292"/>
    </location>
</feature>
<dbReference type="InterPro" id="IPR024768">
    <property type="entry name" value="Marf1"/>
</dbReference>
<evidence type="ECO:0000259" key="2">
    <source>
        <dbReference type="Pfam" id="PF01936"/>
    </source>
</evidence>
<dbReference type="Gene3D" id="3.40.50.1010">
    <property type="entry name" value="5'-nuclease"/>
    <property type="match status" value="1"/>
</dbReference>
<accession>A0ABQ8KV27</accession>
<dbReference type="EMBL" id="JADCUA010000002">
    <property type="protein sequence ID" value="KAH9842927.1"/>
    <property type="molecule type" value="Genomic_DNA"/>
</dbReference>
<proteinExistence type="predicted"/>
<evidence type="ECO:0000256" key="1">
    <source>
        <dbReference type="SAM" id="MobiDB-lite"/>
    </source>
</evidence>
<dbReference type="CDD" id="cd10910">
    <property type="entry name" value="PIN_limkain_b1_N_like"/>
    <property type="match status" value="1"/>
</dbReference>
<dbReference type="Proteomes" id="UP000814176">
    <property type="component" value="Unassembled WGS sequence"/>
</dbReference>
<feature type="region of interest" description="Disordered" evidence="1">
    <location>
        <begin position="325"/>
        <end position="348"/>
    </location>
</feature>
<dbReference type="GeneID" id="71997879"/>
<organism evidence="3 4">
    <name type="scientific">Rhodofomes roseus</name>
    <dbReference type="NCBI Taxonomy" id="34475"/>
    <lineage>
        <taxon>Eukaryota</taxon>
        <taxon>Fungi</taxon>
        <taxon>Dikarya</taxon>
        <taxon>Basidiomycota</taxon>
        <taxon>Agaricomycotina</taxon>
        <taxon>Agaricomycetes</taxon>
        <taxon>Polyporales</taxon>
        <taxon>Rhodofomes</taxon>
    </lineage>
</organism>
<dbReference type="RefSeq" id="XP_047783974.1">
    <property type="nucleotide sequence ID" value="XM_047917147.1"/>
</dbReference>
<dbReference type="PANTHER" id="PTHR14379:SF3">
    <property type="entry name" value="MEIOSIS REGULATOR AND MRNA STABILITY FACTOR 1"/>
    <property type="match status" value="1"/>
</dbReference>
<evidence type="ECO:0000313" key="4">
    <source>
        <dbReference type="Proteomes" id="UP000814176"/>
    </source>
</evidence>
<reference evidence="3 4" key="1">
    <citation type="journal article" date="2021" name="Environ. Microbiol.">
        <title>Gene family expansions and transcriptome signatures uncover fungal adaptations to wood decay.</title>
        <authorList>
            <person name="Hage H."/>
            <person name="Miyauchi S."/>
            <person name="Viragh M."/>
            <person name="Drula E."/>
            <person name="Min B."/>
            <person name="Chaduli D."/>
            <person name="Navarro D."/>
            <person name="Favel A."/>
            <person name="Norest M."/>
            <person name="Lesage-Meessen L."/>
            <person name="Balint B."/>
            <person name="Merenyi Z."/>
            <person name="de Eugenio L."/>
            <person name="Morin E."/>
            <person name="Martinez A.T."/>
            <person name="Baldrian P."/>
            <person name="Stursova M."/>
            <person name="Martinez M.J."/>
            <person name="Novotny C."/>
            <person name="Magnuson J.K."/>
            <person name="Spatafora J.W."/>
            <person name="Maurice S."/>
            <person name="Pangilinan J."/>
            <person name="Andreopoulos W."/>
            <person name="LaButti K."/>
            <person name="Hundley H."/>
            <person name="Na H."/>
            <person name="Kuo A."/>
            <person name="Barry K."/>
            <person name="Lipzen A."/>
            <person name="Henrissat B."/>
            <person name="Riley R."/>
            <person name="Ahrendt S."/>
            <person name="Nagy L.G."/>
            <person name="Grigoriev I.V."/>
            <person name="Martin F."/>
            <person name="Rosso M.N."/>
        </authorList>
    </citation>
    <scope>NUCLEOTIDE SEQUENCE [LARGE SCALE GENOMIC DNA]</scope>
    <source>
        <strain evidence="3 4">CIRM-BRFM 1785</strain>
    </source>
</reference>
<feature type="compositionally biased region" description="Polar residues" evidence="1">
    <location>
        <begin position="263"/>
        <end position="278"/>
    </location>
</feature>
<gene>
    <name evidence="3" type="ORF">C8Q71DRAFT_227863</name>
</gene>
<name>A0ABQ8KV27_9APHY</name>
<feature type="compositionally biased region" description="Low complexity" evidence="1">
    <location>
        <begin position="234"/>
        <end position="247"/>
    </location>
</feature>
<dbReference type="PANTHER" id="PTHR14379">
    <property type="entry name" value="LIMKAIN B LKAP"/>
    <property type="match status" value="1"/>
</dbReference>
<sequence length="465" mass="49833">MPASESVAVFWDYENCAVPSNVSGSIIANNIRRIAHQYGSVKTFKAYMELPEQSSPKSYALRSELQLCGVSLIDCPHNGGKDVADKMMIVDMMAYAIDTQAPATIILISGDRDFVYAVSVLCLRQYRLIVLAPHAAHASLKAQASVVYSWPADVVPEAPSADGAKSRSGTIADYFRSRSEPTATRTNRHIPASPPLSPATQKRPIPTSVPSDSALLRPTAPSWVPGESSSPTASNLGLPLSSGTPSSDVTAVDPEADAPVILPSSTETRDSYFNTPYQQPSPSPSPKRDTLNVPPKTWATLAASDAARWGLSADAPTFTSKLGSTDALSSAFPSSSPSPPVDLTKRSVPPPLRPLVKVLKQRLKEGVPQVAYSELGTLLRQELPTVYEQAGVSKLKEYSCLAEEAGVVIITENVYGPGGVDGQRWVSLHPRLLKGAAQRAAQRTLDECRCSICLRTFMTRKGTSK</sequence>
<comment type="caution">
    <text evidence="3">The sequence shown here is derived from an EMBL/GenBank/DDBJ whole genome shotgun (WGS) entry which is preliminary data.</text>
</comment>
<feature type="domain" description="NYN" evidence="2">
    <location>
        <begin position="7"/>
        <end position="146"/>
    </location>
</feature>
<evidence type="ECO:0000313" key="3">
    <source>
        <dbReference type="EMBL" id="KAH9842927.1"/>
    </source>
</evidence>
<dbReference type="InterPro" id="IPR021139">
    <property type="entry name" value="NYN"/>
</dbReference>
<keyword evidence="4" id="KW-1185">Reference proteome</keyword>